<feature type="region of interest" description="Disordered" evidence="2">
    <location>
        <begin position="426"/>
        <end position="471"/>
    </location>
</feature>
<evidence type="ECO:0000256" key="1">
    <source>
        <dbReference type="SAM" id="Coils"/>
    </source>
</evidence>
<sequence>MTSETLTDNVSYVQSRIELFEKKIKEHVLTERREMLASEANLLDNRMKALSIKINSERVSREKSDEAVISDKFQTAAISRVVCRINKELIEDAVKLNMLNKMVSAKFHIIRKIRKESSCREKYLNGHFKNLVEVIKSYIKEDGSLENVIESSREFLRKQKFDCEDKLWSLRIQEKCLTEELSTLQNFVLYDEECATKRRSGNMDMEHKKRLDNENNKKEMEILKERINEVTLSNADKISKICKLRGILEDREMDVGIVVNKDVDKKKVLKSILNLLRTEDSSFSLQNTENLPEDVVMLCMEFNKVKQSSDEMSLDLSGLTKQISMHLRDIEFAEKKLITLRKEKSERVSSKERDVQDKLEKFAKTTSEIKNTIHSNKLLMHKLNIHSNIEEEYERLKERHMEVVSANSMKKSTQVDLEGPEILPEEQEMEFQNESLTRPTKKTNTRKLNIKPAKKRGEDKKPGPKVSSKKAPVIVVPELDEMELSDSFLEMGNNNENNVTGRGVFSEDKLLNISYQNTFNGKNLDVKEKNQTFPVVGVPVSLKSLVKNLPKEQSGQKSGSKRSNTGSHIYSTPAKLRTIEKNNTSNVVDSRGSIFKERIHSTKSVVTNPEEYNKFVNGRRGNQNNLSSSPNSNFKTAKVNRQSSLVSNILQGIPKKPDPRLSLNYRRDSVTSSVMAVVCNLDDEGTSDSSLDDM</sequence>
<proteinExistence type="predicted"/>
<keyword evidence="1" id="KW-0175">Coiled coil</keyword>
<name>A0A0K0FN62_STRVS</name>
<accession>A0A0K0FN62</accession>
<evidence type="ECO:0000313" key="3">
    <source>
        <dbReference type="Proteomes" id="UP000035680"/>
    </source>
</evidence>
<evidence type="ECO:0000256" key="2">
    <source>
        <dbReference type="SAM" id="MobiDB-lite"/>
    </source>
</evidence>
<feature type="region of interest" description="Disordered" evidence="2">
    <location>
        <begin position="547"/>
        <end position="573"/>
    </location>
</feature>
<organism evidence="3 4">
    <name type="scientific">Strongyloides venezuelensis</name>
    <name type="common">Threadworm</name>
    <dbReference type="NCBI Taxonomy" id="75913"/>
    <lineage>
        <taxon>Eukaryota</taxon>
        <taxon>Metazoa</taxon>
        <taxon>Ecdysozoa</taxon>
        <taxon>Nematoda</taxon>
        <taxon>Chromadorea</taxon>
        <taxon>Rhabditida</taxon>
        <taxon>Tylenchina</taxon>
        <taxon>Panagrolaimomorpha</taxon>
        <taxon>Strongyloidoidea</taxon>
        <taxon>Strongyloididae</taxon>
        <taxon>Strongyloides</taxon>
    </lineage>
</organism>
<protein>
    <submittedName>
        <fullName evidence="4">Kinectin</fullName>
    </submittedName>
</protein>
<reference evidence="4" key="2">
    <citation type="submission" date="2015-08" db="UniProtKB">
        <authorList>
            <consortium name="WormBaseParasite"/>
        </authorList>
    </citation>
    <scope>IDENTIFICATION</scope>
</reference>
<feature type="compositionally biased region" description="Polar residues" evidence="2">
    <location>
        <begin position="551"/>
        <end position="570"/>
    </location>
</feature>
<feature type="compositionally biased region" description="Basic residues" evidence="2">
    <location>
        <begin position="439"/>
        <end position="454"/>
    </location>
</feature>
<feature type="coiled-coil region" evidence="1">
    <location>
        <begin position="379"/>
        <end position="406"/>
    </location>
</feature>
<dbReference type="WBParaSite" id="SVE_1044200.1">
    <property type="protein sequence ID" value="SVE_1044200.1"/>
    <property type="gene ID" value="SVE_1044200"/>
</dbReference>
<reference evidence="3" key="1">
    <citation type="submission" date="2014-07" db="EMBL/GenBank/DDBJ databases">
        <authorList>
            <person name="Martin A.A"/>
            <person name="De Silva N."/>
        </authorList>
    </citation>
    <scope>NUCLEOTIDE SEQUENCE</scope>
</reference>
<keyword evidence="3" id="KW-1185">Reference proteome</keyword>
<evidence type="ECO:0000313" key="4">
    <source>
        <dbReference type="WBParaSite" id="SVE_1044200.1"/>
    </source>
</evidence>
<dbReference type="AlphaFoldDB" id="A0A0K0FN62"/>
<dbReference type="Proteomes" id="UP000035680">
    <property type="component" value="Unassembled WGS sequence"/>
</dbReference>